<protein>
    <submittedName>
        <fullName evidence="1">WD40 repeat-like protein</fullName>
    </submittedName>
</protein>
<dbReference type="Proteomes" id="UP000790709">
    <property type="component" value="Unassembled WGS sequence"/>
</dbReference>
<reference evidence="1" key="1">
    <citation type="journal article" date="2021" name="New Phytol.">
        <title>Evolutionary innovations through gain and loss of genes in the ectomycorrhizal Boletales.</title>
        <authorList>
            <person name="Wu G."/>
            <person name="Miyauchi S."/>
            <person name="Morin E."/>
            <person name="Kuo A."/>
            <person name="Drula E."/>
            <person name="Varga T."/>
            <person name="Kohler A."/>
            <person name="Feng B."/>
            <person name="Cao Y."/>
            <person name="Lipzen A."/>
            <person name="Daum C."/>
            <person name="Hundley H."/>
            <person name="Pangilinan J."/>
            <person name="Johnson J."/>
            <person name="Barry K."/>
            <person name="LaButti K."/>
            <person name="Ng V."/>
            <person name="Ahrendt S."/>
            <person name="Min B."/>
            <person name="Choi I.G."/>
            <person name="Park H."/>
            <person name="Plett J.M."/>
            <person name="Magnuson J."/>
            <person name="Spatafora J.W."/>
            <person name="Nagy L.G."/>
            <person name="Henrissat B."/>
            <person name="Grigoriev I.V."/>
            <person name="Yang Z.L."/>
            <person name="Xu J."/>
            <person name="Martin F.M."/>
        </authorList>
    </citation>
    <scope>NUCLEOTIDE SEQUENCE</scope>
    <source>
        <strain evidence="1">KUC20120723A-06</strain>
    </source>
</reference>
<organism evidence="1 2">
    <name type="scientific">Leucogyrophana mollusca</name>
    <dbReference type="NCBI Taxonomy" id="85980"/>
    <lineage>
        <taxon>Eukaryota</taxon>
        <taxon>Fungi</taxon>
        <taxon>Dikarya</taxon>
        <taxon>Basidiomycota</taxon>
        <taxon>Agaricomycotina</taxon>
        <taxon>Agaricomycetes</taxon>
        <taxon>Agaricomycetidae</taxon>
        <taxon>Boletales</taxon>
        <taxon>Boletales incertae sedis</taxon>
        <taxon>Leucogyrophana</taxon>
    </lineage>
</organism>
<evidence type="ECO:0000313" key="1">
    <source>
        <dbReference type="EMBL" id="KAH7919251.1"/>
    </source>
</evidence>
<sequence length="640" mass="69972">MSTSSNPIKSSGVCGAPCRPTRVFEGHTNWVNSVVYFPDGRQIASASNDKTVIIWDAKSGRQNGQPLLHDFSVGWIAISPDGRRVASGTEKGGVVVWDALTQEVVHEIKGGIRTLAYSPNGCWIAAMPIDDERAVHLWDADTGRPGREPLKCDGNVMCVAFSPDGSRIAAGLENGSFQVIDILAGDSVLGPIKGHEDFVKSIVYLPDGRLVTASADQSIRVWDSNTGVEVGKPILIASAGSDGTARVWDLETRLQVGDSLDAGDAVFPVAFSPDGRYLISADYDVVCLWDTESFTNQGSSSPPTASTRIPPTPITQPISSQARAKSRTDVTSSITSSLLDLPAVVQQQPVTQRPQERKPSVDDDWDTESIRPRPRPTEPQQGPPLEQETSPVQPDVSGHKWSRDLRERWRRIRPRKSPAPADIPSRSSPPPDKQPIVPVSPELPTDPQTRVTSVAQPSVPGRPWSRNIRELWERIRLRKFRASADLPDSFAPIPLHERPNVPASPGLPTNPPGNAQAPSRTQPPRNQNDVSPPIAANVASGKAYDRMAAAPPRDRNERRRWRARQRRRAARNDDDDDDSDSEPEENDAESYYEDLGCLDAFCFLDPGRSRVVILFHQLSGHISCAISSSPRSILSPSAFY</sequence>
<dbReference type="EMBL" id="MU266678">
    <property type="protein sequence ID" value="KAH7919251.1"/>
    <property type="molecule type" value="Genomic_DNA"/>
</dbReference>
<keyword evidence="2" id="KW-1185">Reference proteome</keyword>
<evidence type="ECO:0000313" key="2">
    <source>
        <dbReference type="Proteomes" id="UP000790709"/>
    </source>
</evidence>
<comment type="caution">
    <text evidence="1">The sequence shown here is derived from an EMBL/GenBank/DDBJ whole genome shotgun (WGS) entry which is preliminary data.</text>
</comment>
<proteinExistence type="predicted"/>
<accession>A0ACB8B0A5</accession>
<name>A0ACB8B0A5_9AGAM</name>
<gene>
    <name evidence="1" type="ORF">BV22DRAFT_870608</name>
</gene>